<keyword evidence="4" id="KW-1185">Reference proteome</keyword>
<dbReference type="InterPro" id="IPR001478">
    <property type="entry name" value="PDZ"/>
</dbReference>
<keyword evidence="3" id="KW-0645">Protease</keyword>
<dbReference type="OrthoDB" id="198399at2"/>
<reference evidence="3 4" key="1">
    <citation type="submission" date="2019-05" db="EMBL/GenBank/DDBJ databases">
        <authorList>
            <consortium name="Pathogen Informatics"/>
        </authorList>
    </citation>
    <scope>NUCLEOTIDE SEQUENCE [LARGE SCALE GENOMIC DNA]</scope>
    <source>
        <strain evidence="3 4">NCTC503</strain>
    </source>
</reference>
<dbReference type="GO" id="GO:0008233">
    <property type="term" value="F:peptidase activity"/>
    <property type="evidence" value="ECO:0007669"/>
    <property type="project" value="UniProtKB-KW"/>
</dbReference>
<dbReference type="Proteomes" id="UP000308489">
    <property type="component" value="Chromosome 1"/>
</dbReference>
<feature type="transmembrane region" description="Helical" evidence="1">
    <location>
        <begin position="81"/>
        <end position="98"/>
    </location>
</feature>
<feature type="transmembrane region" description="Helical" evidence="1">
    <location>
        <begin position="137"/>
        <end position="161"/>
    </location>
</feature>
<sequence>MKIAFYTIQGIAYSITDPIFLILLSFLGIGFYKKNKRTAIMQKMVIGKVINSPLELTMSQIVIGLFGGIIGSLLLSYLGVAFPNNSIIYMLFFISIILMTISPRYICFSYSGALLGALILVINFIKKQFNLNIPVSFDINIVSLMTLIGVMHIVEGFLVIIDGSKGAIPVFANKENKIMGGFALNRYWSVPISIMFIVLNQNLGIAGGEQVATPQWWPIINGGITENILKSSIIMFMPLYAVVGYNSITFTKSKRKKSLVSGLLILGYGIILALVAGIGDFGYLGKIVVIIFAPIAHEGMLFLDTYLEIKGEAKYTSTEEGIMILEVAPNSPAEEMGIKSGDLLIEVNNKIIDSEKDILESVKEIENFLWLKIKKSTGEIKEVYYNRMNVDKRLGVVFVPKSIQDNEKFIRYRGKGTNNFKDILDKIKNSNEK</sequence>
<keyword evidence="1" id="KW-0812">Transmembrane</keyword>
<feature type="transmembrane region" description="Helical" evidence="1">
    <location>
        <begin position="12"/>
        <end position="32"/>
    </location>
</feature>
<dbReference type="RefSeq" id="WP_138209226.1">
    <property type="nucleotide sequence ID" value="NZ_CBCRUQ010000008.1"/>
</dbReference>
<dbReference type="Pfam" id="PF17820">
    <property type="entry name" value="PDZ_6"/>
    <property type="match status" value="1"/>
</dbReference>
<dbReference type="SUPFAM" id="SSF50156">
    <property type="entry name" value="PDZ domain-like"/>
    <property type="match status" value="1"/>
</dbReference>
<dbReference type="InterPro" id="IPR036034">
    <property type="entry name" value="PDZ_sf"/>
</dbReference>
<feature type="transmembrane region" description="Helical" evidence="1">
    <location>
        <begin position="228"/>
        <end position="247"/>
    </location>
</feature>
<evidence type="ECO:0000259" key="2">
    <source>
        <dbReference type="PROSITE" id="PS50106"/>
    </source>
</evidence>
<evidence type="ECO:0000313" key="3">
    <source>
        <dbReference type="EMBL" id="VTQ83805.1"/>
    </source>
</evidence>
<keyword evidence="1" id="KW-0472">Membrane</keyword>
<dbReference type="AlphaFoldDB" id="A0A4U9QYM3"/>
<keyword evidence="3" id="KW-0378">Hydrolase</keyword>
<dbReference type="Gene3D" id="2.30.42.10">
    <property type="match status" value="1"/>
</dbReference>
<proteinExistence type="predicted"/>
<name>A0A4U9QYM3_HATHI</name>
<feature type="transmembrane region" description="Helical" evidence="1">
    <location>
        <begin position="105"/>
        <end position="125"/>
    </location>
</feature>
<dbReference type="SMART" id="SM00228">
    <property type="entry name" value="PDZ"/>
    <property type="match status" value="1"/>
</dbReference>
<accession>A0A4U9QYM3</accession>
<dbReference type="GO" id="GO:0006508">
    <property type="term" value="P:proteolysis"/>
    <property type="evidence" value="ECO:0007669"/>
    <property type="project" value="UniProtKB-KW"/>
</dbReference>
<gene>
    <name evidence="3" type="primary">minJ</name>
    <name evidence="3" type="ORF">NCTC503_00424</name>
</gene>
<dbReference type="KEGG" id="hhw:NCTC503_00424"/>
<feature type="transmembrane region" description="Helical" evidence="1">
    <location>
        <begin position="187"/>
        <end position="208"/>
    </location>
</feature>
<protein>
    <submittedName>
        <fullName evidence="3">Trypsin-like serine protease with C-terminal PDZ domain</fullName>
    </submittedName>
</protein>
<keyword evidence="1" id="KW-1133">Transmembrane helix</keyword>
<feature type="transmembrane region" description="Helical" evidence="1">
    <location>
        <begin position="53"/>
        <end position="75"/>
    </location>
</feature>
<dbReference type="PROSITE" id="PS50106">
    <property type="entry name" value="PDZ"/>
    <property type="match status" value="1"/>
</dbReference>
<dbReference type="InterPro" id="IPR041489">
    <property type="entry name" value="PDZ_6"/>
</dbReference>
<evidence type="ECO:0000313" key="4">
    <source>
        <dbReference type="Proteomes" id="UP000308489"/>
    </source>
</evidence>
<dbReference type="EMBL" id="LR590481">
    <property type="protein sequence ID" value="VTQ83805.1"/>
    <property type="molecule type" value="Genomic_DNA"/>
</dbReference>
<feature type="domain" description="PDZ" evidence="2">
    <location>
        <begin position="307"/>
        <end position="377"/>
    </location>
</feature>
<organism evidence="3 4">
    <name type="scientific">Hathewaya histolytica</name>
    <name type="common">Clostridium histolyticum</name>
    <dbReference type="NCBI Taxonomy" id="1498"/>
    <lineage>
        <taxon>Bacteria</taxon>
        <taxon>Bacillati</taxon>
        <taxon>Bacillota</taxon>
        <taxon>Clostridia</taxon>
        <taxon>Eubacteriales</taxon>
        <taxon>Clostridiaceae</taxon>
        <taxon>Hathewaya</taxon>
    </lineage>
</organism>
<evidence type="ECO:0000256" key="1">
    <source>
        <dbReference type="SAM" id="Phobius"/>
    </source>
</evidence>
<feature type="transmembrane region" description="Helical" evidence="1">
    <location>
        <begin position="259"/>
        <end position="278"/>
    </location>
</feature>